<feature type="transmembrane region" description="Helical" evidence="5">
    <location>
        <begin position="155"/>
        <end position="175"/>
    </location>
</feature>
<evidence type="ECO:0000256" key="2">
    <source>
        <dbReference type="ARBA" id="ARBA00022692"/>
    </source>
</evidence>
<dbReference type="AlphaFoldDB" id="A0A501XXG6"/>
<feature type="transmembrane region" description="Helical" evidence="5">
    <location>
        <begin position="195"/>
        <end position="217"/>
    </location>
</feature>
<keyword evidence="3 5" id="KW-1133">Transmembrane helix</keyword>
<evidence type="ECO:0000313" key="6">
    <source>
        <dbReference type="EMBL" id="TPE65053.1"/>
    </source>
</evidence>
<feature type="transmembrane region" description="Helical" evidence="5">
    <location>
        <begin position="229"/>
        <end position="251"/>
    </location>
</feature>
<dbReference type="PANTHER" id="PTHR11785:SF512">
    <property type="entry name" value="SOBREMESA, ISOFORM B"/>
    <property type="match status" value="1"/>
</dbReference>
<comment type="subcellular location">
    <subcellularLocation>
        <location evidence="1">Membrane</location>
        <topology evidence="1">Multi-pass membrane protein</topology>
    </subcellularLocation>
</comment>
<dbReference type="GO" id="GO:0016020">
    <property type="term" value="C:membrane"/>
    <property type="evidence" value="ECO:0007669"/>
    <property type="project" value="UniProtKB-SubCell"/>
</dbReference>
<dbReference type="Proteomes" id="UP000319897">
    <property type="component" value="Unassembled WGS sequence"/>
</dbReference>
<evidence type="ECO:0000313" key="7">
    <source>
        <dbReference type="Proteomes" id="UP000319897"/>
    </source>
</evidence>
<keyword evidence="7" id="KW-1185">Reference proteome</keyword>
<dbReference type="EMBL" id="VFSU01000002">
    <property type="protein sequence ID" value="TPE65053.1"/>
    <property type="molecule type" value="Genomic_DNA"/>
</dbReference>
<feature type="transmembrane region" description="Helical" evidence="5">
    <location>
        <begin position="388"/>
        <end position="410"/>
    </location>
</feature>
<dbReference type="Gene3D" id="1.20.1740.10">
    <property type="entry name" value="Amino acid/polyamine transporter I"/>
    <property type="match status" value="1"/>
</dbReference>
<evidence type="ECO:0000256" key="5">
    <source>
        <dbReference type="SAM" id="Phobius"/>
    </source>
</evidence>
<accession>A0A501XXG6</accession>
<feature type="transmembrane region" description="Helical" evidence="5">
    <location>
        <begin position="329"/>
        <end position="345"/>
    </location>
</feature>
<keyword evidence="2 5" id="KW-0812">Transmembrane</keyword>
<name>A0A501XXG6_9SPHN</name>
<dbReference type="GO" id="GO:0015179">
    <property type="term" value="F:L-amino acid transmembrane transporter activity"/>
    <property type="evidence" value="ECO:0007669"/>
    <property type="project" value="TreeGrafter"/>
</dbReference>
<dbReference type="PANTHER" id="PTHR11785">
    <property type="entry name" value="AMINO ACID TRANSPORTER"/>
    <property type="match status" value="1"/>
</dbReference>
<proteinExistence type="predicted"/>
<feature type="transmembrane region" description="Helical" evidence="5">
    <location>
        <begin position="128"/>
        <end position="148"/>
    </location>
</feature>
<feature type="transmembrane region" description="Helical" evidence="5">
    <location>
        <begin position="12"/>
        <end position="32"/>
    </location>
</feature>
<comment type="caution">
    <text evidence="6">The sequence shown here is derived from an EMBL/GenBank/DDBJ whole genome shotgun (WGS) entry which is preliminary data.</text>
</comment>
<feature type="transmembrane region" description="Helical" evidence="5">
    <location>
        <begin position="89"/>
        <end position="113"/>
    </location>
</feature>
<evidence type="ECO:0000256" key="4">
    <source>
        <dbReference type="ARBA" id="ARBA00023136"/>
    </source>
</evidence>
<organism evidence="6 7">
    <name type="scientific">Sandaracinobacter neustonicus</name>
    <dbReference type="NCBI Taxonomy" id="1715348"/>
    <lineage>
        <taxon>Bacteria</taxon>
        <taxon>Pseudomonadati</taxon>
        <taxon>Pseudomonadota</taxon>
        <taxon>Alphaproteobacteria</taxon>
        <taxon>Sphingomonadales</taxon>
        <taxon>Sphingosinicellaceae</taxon>
        <taxon>Sandaracinobacter</taxon>
    </lineage>
</organism>
<dbReference type="PIRSF" id="PIRSF006060">
    <property type="entry name" value="AA_transporter"/>
    <property type="match status" value="1"/>
</dbReference>
<sequence>MASELQPRRRLSATDVALMIVGIVIGAGIFRVPADVAAAVSADWQALALWALGGLAALTGALTYAELATRHPSVGGEFHFLRLAWGPRLAALFVWARISVMQTGAIATVAFVAGDYAAGLWPGGPHPALWAGASVAAVTIANMISLEAGRRGQQLFVAVEVGALAAVLLAALWLAGTGTPAPQPPAGSTPAGTGLGLAMVFIMLAYGGWNEAAYLSAETRDSSRGLVRALVLGLGGVTLLYVLINAAFLATLGRETLAATPAPATLLLETAFGPLAAAAVATAVVIASLSTMNATVITGARAMCAAGRHVPLLAPLGSWDQARSVPRPALLLQGLIALALTAYGATARDGFIAMVAFGAPVFWLFLALTAAALFRLRRTHPNAPGFRVPLYPIIPLIFLAVCLAMLWSSLDYARFMLTSSEAGRHAGVLGIALLALGVPLVWRAR</sequence>
<feature type="transmembrane region" description="Helical" evidence="5">
    <location>
        <begin position="351"/>
        <end position="376"/>
    </location>
</feature>
<feature type="transmembrane region" description="Helical" evidence="5">
    <location>
        <begin position="44"/>
        <end position="68"/>
    </location>
</feature>
<reference evidence="6 7" key="1">
    <citation type="submission" date="2019-06" db="EMBL/GenBank/DDBJ databases">
        <authorList>
            <person name="Lee I."/>
            <person name="Jang G.I."/>
            <person name="Hwang C.Y."/>
        </authorList>
    </citation>
    <scope>NUCLEOTIDE SEQUENCE [LARGE SCALE GENOMIC DNA]</scope>
    <source>
        <strain evidence="6 7">PAMC 28131</strain>
    </source>
</reference>
<dbReference type="InterPro" id="IPR002293">
    <property type="entry name" value="AA/rel_permease1"/>
</dbReference>
<gene>
    <name evidence="6" type="ORF">FJQ54_00215</name>
</gene>
<dbReference type="OrthoDB" id="9762947at2"/>
<dbReference type="Pfam" id="PF13520">
    <property type="entry name" value="AA_permease_2"/>
    <property type="match status" value="1"/>
</dbReference>
<dbReference type="InterPro" id="IPR050598">
    <property type="entry name" value="AminoAcid_Transporter"/>
</dbReference>
<evidence type="ECO:0000256" key="3">
    <source>
        <dbReference type="ARBA" id="ARBA00022989"/>
    </source>
</evidence>
<feature type="transmembrane region" description="Helical" evidence="5">
    <location>
        <begin position="422"/>
        <end position="442"/>
    </location>
</feature>
<dbReference type="RefSeq" id="WP_140926187.1">
    <property type="nucleotide sequence ID" value="NZ_VFSU01000002.1"/>
</dbReference>
<keyword evidence="4 5" id="KW-0472">Membrane</keyword>
<protein>
    <submittedName>
        <fullName evidence="6">Amino acid permease</fullName>
    </submittedName>
</protein>
<feature type="transmembrane region" description="Helical" evidence="5">
    <location>
        <begin position="271"/>
        <end position="291"/>
    </location>
</feature>
<evidence type="ECO:0000256" key="1">
    <source>
        <dbReference type="ARBA" id="ARBA00004141"/>
    </source>
</evidence>